<organism evidence="1 2">
    <name type="scientific">Lithospermum erythrorhizon</name>
    <name type="common">Purple gromwell</name>
    <name type="synonym">Lithospermum officinale var. erythrorhizon</name>
    <dbReference type="NCBI Taxonomy" id="34254"/>
    <lineage>
        <taxon>Eukaryota</taxon>
        <taxon>Viridiplantae</taxon>
        <taxon>Streptophyta</taxon>
        <taxon>Embryophyta</taxon>
        <taxon>Tracheophyta</taxon>
        <taxon>Spermatophyta</taxon>
        <taxon>Magnoliopsida</taxon>
        <taxon>eudicotyledons</taxon>
        <taxon>Gunneridae</taxon>
        <taxon>Pentapetalae</taxon>
        <taxon>asterids</taxon>
        <taxon>lamiids</taxon>
        <taxon>Boraginales</taxon>
        <taxon>Boraginaceae</taxon>
        <taxon>Boraginoideae</taxon>
        <taxon>Lithospermeae</taxon>
        <taxon>Lithospermum</taxon>
    </lineage>
</organism>
<keyword evidence="2" id="KW-1185">Reference proteome</keyword>
<evidence type="ECO:0000313" key="2">
    <source>
        <dbReference type="Proteomes" id="UP001454036"/>
    </source>
</evidence>
<sequence>MLLVCLTSQISVIKQIQLKLQIPRRLNGPQIHQNSSANLICIFVKIKDFEASLCKGNWNSEASAKNRDLILNHSRFFEGQIVVLAGEQRRRNMDDAVNQDLEDAVLDLIPKKRDNSISNLNLSSSLHYNIMTCSNFVNKCLTSLFKNGKRILVVVHNNPNDIMKILSWNCRGLGQTSTVQFLVTLIKRNINVFPILLT</sequence>
<proteinExistence type="predicted"/>
<reference evidence="1 2" key="1">
    <citation type="submission" date="2024-01" db="EMBL/GenBank/DDBJ databases">
        <title>The complete chloroplast genome sequence of Lithospermum erythrorhizon: insights into the phylogenetic relationship among Boraginaceae species and the maternal lineages of purple gromwells.</title>
        <authorList>
            <person name="Okada T."/>
            <person name="Watanabe K."/>
        </authorList>
    </citation>
    <scope>NUCLEOTIDE SEQUENCE [LARGE SCALE GENOMIC DNA]</scope>
</reference>
<dbReference type="EMBL" id="BAABME010023691">
    <property type="protein sequence ID" value="GAA0168615.1"/>
    <property type="molecule type" value="Genomic_DNA"/>
</dbReference>
<comment type="caution">
    <text evidence="1">The sequence shown here is derived from an EMBL/GenBank/DDBJ whole genome shotgun (WGS) entry which is preliminary data.</text>
</comment>
<name>A0AAV3QYF6_LITER</name>
<evidence type="ECO:0000313" key="1">
    <source>
        <dbReference type="EMBL" id="GAA0168615.1"/>
    </source>
</evidence>
<dbReference type="Proteomes" id="UP001454036">
    <property type="component" value="Unassembled WGS sequence"/>
</dbReference>
<dbReference type="AlphaFoldDB" id="A0AAV3QYF6"/>
<accession>A0AAV3QYF6</accession>
<protein>
    <submittedName>
        <fullName evidence="1">Uncharacterized protein</fullName>
    </submittedName>
</protein>
<gene>
    <name evidence="1" type="ORF">LIER_40602</name>
</gene>